<evidence type="ECO:0000313" key="3">
    <source>
        <dbReference type="Proteomes" id="UP001153076"/>
    </source>
</evidence>
<dbReference type="AlphaFoldDB" id="A0A9Q1JY13"/>
<proteinExistence type="predicted"/>
<sequence>MAVTAAPYLAELRFTPILKFQIQLSDLPCRHRKSTEVLEFWGPCDLLGWGVAKASGLVEKPATCGRADCGDAEVFSDRFLTIEPLCRGLGNDIEAFTSASFVGETTAFGWALAIRLSVRQTTSFWIYHSSLQRPGQQLYAVRAPVLPISSIGDISNSGSSSTRYGGSSSGGFKSSSSSEHSSTVSWVLLSSTQAPVTSLTPAGPRPAIGAVAQGSRTQETIHGSPKSQPICSYAELVDPNEGTELNFVPTNFINGITCTKLENSDFEAEINYWHINMLQHGVLTVLRSIYCAYLGTTY</sequence>
<keyword evidence="3" id="KW-1185">Reference proteome</keyword>
<evidence type="ECO:0000313" key="2">
    <source>
        <dbReference type="EMBL" id="KAJ8432981.1"/>
    </source>
</evidence>
<gene>
    <name evidence="2" type="ORF">Cgig2_022625</name>
</gene>
<feature type="region of interest" description="Disordered" evidence="1">
    <location>
        <begin position="155"/>
        <end position="177"/>
    </location>
</feature>
<protein>
    <submittedName>
        <fullName evidence="2">Uncharacterized protein</fullName>
    </submittedName>
</protein>
<dbReference type="Proteomes" id="UP001153076">
    <property type="component" value="Unassembled WGS sequence"/>
</dbReference>
<feature type="region of interest" description="Disordered" evidence="1">
    <location>
        <begin position="197"/>
        <end position="227"/>
    </location>
</feature>
<accession>A0A9Q1JY13</accession>
<dbReference type="EMBL" id="JAKOGI010000569">
    <property type="protein sequence ID" value="KAJ8432981.1"/>
    <property type="molecule type" value="Genomic_DNA"/>
</dbReference>
<organism evidence="2 3">
    <name type="scientific">Carnegiea gigantea</name>
    <dbReference type="NCBI Taxonomy" id="171969"/>
    <lineage>
        <taxon>Eukaryota</taxon>
        <taxon>Viridiplantae</taxon>
        <taxon>Streptophyta</taxon>
        <taxon>Embryophyta</taxon>
        <taxon>Tracheophyta</taxon>
        <taxon>Spermatophyta</taxon>
        <taxon>Magnoliopsida</taxon>
        <taxon>eudicotyledons</taxon>
        <taxon>Gunneridae</taxon>
        <taxon>Pentapetalae</taxon>
        <taxon>Caryophyllales</taxon>
        <taxon>Cactineae</taxon>
        <taxon>Cactaceae</taxon>
        <taxon>Cactoideae</taxon>
        <taxon>Echinocereeae</taxon>
        <taxon>Carnegiea</taxon>
    </lineage>
</organism>
<reference evidence="2" key="1">
    <citation type="submission" date="2022-04" db="EMBL/GenBank/DDBJ databases">
        <title>Carnegiea gigantea Genome sequencing and assembly v2.</title>
        <authorList>
            <person name="Copetti D."/>
            <person name="Sanderson M.J."/>
            <person name="Burquez A."/>
            <person name="Wojciechowski M.F."/>
        </authorList>
    </citation>
    <scope>NUCLEOTIDE SEQUENCE</scope>
    <source>
        <strain evidence="2">SGP5-SGP5p</strain>
        <tissue evidence="2">Aerial part</tissue>
    </source>
</reference>
<feature type="compositionally biased region" description="Polar residues" evidence="1">
    <location>
        <begin position="214"/>
        <end position="227"/>
    </location>
</feature>
<name>A0A9Q1JY13_9CARY</name>
<dbReference type="OrthoDB" id="984865at2759"/>
<comment type="caution">
    <text evidence="2">The sequence shown here is derived from an EMBL/GenBank/DDBJ whole genome shotgun (WGS) entry which is preliminary data.</text>
</comment>
<evidence type="ECO:0000256" key="1">
    <source>
        <dbReference type="SAM" id="MobiDB-lite"/>
    </source>
</evidence>